<dbReference type="PRINTS" id="PR02008">
    <property type="entry name" value="RCMTFAMILY"/>
</dbReference>
<keyword evidence="4 6" id="KW-0949">S-adenosyl-L-methionine</keyword>
<dbReference type="Pfam" id="PF01189">
    <property type="entry name" value="Methyltr_RsmB-F"/>
    <property type="match status" value="1"/>
</dbReference>
<dbReference type="GO" id="GO:0008757">
    <property type="term" value="F:S-adenosylmethionine-dependent methyltransferase activity"/>
    <property type="evidence" value="ECO:0007669"/>
    <property type="project" value="UniProtKB-ARBA"/>
</dbReference>
<keyword evidence="10" id="KW-1185">Reference proteome</keyword>
<dbReference type="GO" id="GO:0032259">
    <property type="term" value="P:methylation"/>
    <property type="evidence" value="ECO:0007669"/>
    <property type="project" value="UniProtKB-KW"/>
</dbReference>
<dbReference type="PROSITE" id="PS51686">
    <property type="entry name" value="SAM_MT_RSMB_NOP"/>
    <property type="match status" value="1"/>
</dbReference>
<feature type="binding site" evidence="6">
    <location>
        <position position="579"/>
    </location>
    <ligand>
        <name>S-adenosyl-L-methionine</name>
        <dbReference type="ChEBI" id="CHEBI:59789"/>
    </ligand>
</feature>
<evidence type="ECO:0000256" key="3">
    <source>
        <dbReference type="ARBA" id="ARBA00022679"/>
    </source>
</evidence>
<accession>A0ABD2KG34</accession>
<dbReference type="Proteomes" id="UP001620645">
    <property type="component" value="Unassembled WGS sequence"/>
</dbReference>
<comment type="caution">
    <text evidence="6">Lacks conserved residue(s) required for the propagation of feature annotation.</text>
</comment>
<evidence type="ECO:0000256" key="1">
    <source>
        <dbReference type="ARBA" id="ARBA00009725"/>
    </source>
</evidence>
<dbReference type="GO" id="GO:0008173">
    <property type="term" value="F:RNA methyltransferase activity"/>
    <property type="evidence" value="ECO:0007669"/>
    <property type="project" value="UniProtKB-ARBA"/>
</dbReference>
<feature type="region of interest" description="Disordered" evidence="7">
    <location>
        <begin position="1"/>
        <end position="23"/>
    </location>
</feature>
<dbReference type="InterPro" id="IPR026113">
    <property type="entry name" value="METTL2/6/8-like"/>
</dbReference>
<reference evidence="9 10" key="1">
    <citation type="submission" date="2024-10" db="EMBL/GenBank/DDBJ databases">
        <authorList>
            <person name="Kim D."/>
        </authorList>
    </citation>
    <scope>NUCLEOTIDE SEQUENCE [LARGE SCALE GENOMIC DNA]</scope>
    <source>
        <strain evidence="9">Taebaek</strain>
    </source>
</reference>
<name>A0ABD2KG34_HETSC</name>
<feature type="binding site" evidence="6">
    <location>
        <position position="532"/>
    </location>
    <ligand>
        <name>S-adenosyl-L-methionine</name>
        <dbReference type="ChEBI" id="CHEBI:59789"/>
    </ligand>
</feature>
<dbReference type="PANTHER" id="PTHR22809">
    <property type="entry name" value="METHYLTRANSFERASE-RELATED"/>
    <property type="match status" value="1"/>
</dbReference>
<feature type="domain" description="SAM-dependent MTase RsmB/NOP-type" evidence="8">
    <location>
        <begin position="394"/>
        <end position="690"/>
    </location>
</feature>
<dbReference type="Pfam" id="PF13489">
    <property type="entry name" value="Methyltransf_23"/>
    <property type="match status" value="1"/>
</dbReference>
<dbReference type="Pfam" id="PF21148">
    <property type="entry name" value="NSUN5_fdxn-like"/>
    <property type="match status" value="1"/>
</dbReference>
<dbReference type="InterPro" id="IPR001678">
    <property type="entry name" value="MeTrfase_RsmB-F_NOP2_dom"/>
</dbReference>
<dbReference type="PANTHER" id="PTHR22809:SF11">
    <property type="entry name" value="TRNA N(3)-METHYLCYTIDINE METHYLTRANSFERASE METTL2"/>
    <property type="match status" value="1"/>
</dbReference>
<dbReference type="InterPro" id="IPR049561">
    <property type="entry name" value="NSUN5_7_fdxn-like"/>
</dbReference>
<proteinExistence type="inferred from homology"/>
<keyword evidence="2 6" id="KW-0489">Methyltransferase</keyword>
<keyword evidence="3 6" id="KW-0808">Transferase</keyword>
<evidence type="ECO:0000256" key="5">
    <source>
        <dbReference type="ARBA" id="ARBA00022884"/>
    </source>
</evidence>
<evidence type="ECO:0000256" key="6">
    <source>
        <dbReference type="PROSITE-ProRule" id="PRU01023"/>
    </source>
</evidence>
<sequence>MTTTNSISNNYTGEVSKIEKRQQTMRNDPFGQRYLRDECAVFDYNAWDDVDWPEEKEAEIHQTIQAQMADAVPESVSLSLLENPKDRWEAFFETHNNKFFMDRKWLSREFSELFDRPKDSAKINVLDVGCGMGNTTIPLLQSTEHLFMYSCDFSKKAIETLRNDQRISSERCRPFVWDITENAHQTEVADGTLDFVLCIFVLSAVRPDRLRAAVSNLVALLRPGGMLLLKDYGRHDLTQLRFKSGRLIQHNLYRRGDDTLVYFFTTEEMDELFREAGLEKIQNFMDKRLVVNRAKRDKKVLLKICCEVAKHRHWLQQLACRPAVKTFLARELSCGDTSYQLVLIFELLHGKWKSKVPTNGNGQRWTALRELKTILDEESDLLLKDGVSPASLSPAESSASLLPRYVRVNTVRMSFAQAVEQLERDGWCLCRLKKRITPSKYRRLVSTLESPKIYVDPHIDDLLIFPRGVDLHNNKLVTDGILVLQDKASCLSAFVLQPEPGASAMDVCAAPGMKTTHLAALMQNRGTVWAFDRDQKRVAVLRQMVKRSGAGIVTAQCADFLRVNLLDWRYKKVKFVVVDPPCSGSGMAKRSEHLDEFEEPDEQRIKALANLQRLVYSTCSVHWAENEGVISEILSTSPLSENFSLVDPLPQWRHRGQLGQSGNTELRKCLRASSKRDLTNGFFVALFQRRNS</sequence>
<dbReference type="Gene3D" id="3.40.50.150">
    <property type="entry name" value="Vaccinia Virus protein VP39"/>
    <property type="match status" value="2"/>
</dbReference>
<dbReference type="AlphaFoldDB" id="A0ABD2KG34"/>
<dbReference type="InterPro" id="IPR049560">
    <property type="entry name" value="MeTrfase_RsmB-F_NOP2_cat"/>
</dbReference>
<protein>
    <recommendedName>
        <fullName evidence="8">SAM-dependent MTase RsmB/NOP-type domain-containing protein</fullName>
    </recommendedName>
</protein>
<evidence type="ECO:0000256" key="7">
    <source>
        <dbReference type="SAM" id="MobiDB-lite"/>
    </source>
</evidence>
<organism evidence="9 10">
    <name type="scientific">Heterodera schachtii</name>
    <name type="common">Sugarbeet cyst nematode worm</name>
    <name type="synonym">Tylenchus schachtii</name>
    <dbReference type="NCBI Taxonomy" id="97005"/>
    <lineage>
        <taxon>Eukaryota</taxon>
        <taxon>Metazoa</taxon>
        <taxon>Ecdysozoa</taxon>
        <taxon>Nematoda</taxon>
        <taxon>Chromadorea</taxon>
        <taxon>Rhabditida</taxon>
        <taxon>Tylenchina</taxon>
        <taxon>Tylenchomorpha</taxon>
        <taxon>Tylenchoidea</taxon>
        <taxon>Heteroderidae</taxon>
        <taxon>Heteroderinae</taxon>
        <taxon>Heterodera</taxon>
    </lineage>
</organism>
<evidence type="ECO:0000259" key="8">
    <source>
        <dbReference type="PROSITE" id="PS51686"/>
    </source>
</evidence>
<dbReference type="CDD" id="cd02440">
    <property type="entry name" value="AdoMet_MTases"/>
    <property type="match status" value="1"/>
</dbReference>
<comment type="similarity">
    <text evidence="1">Belongs to the methyltransferase superfamily. METL family.</text>
</comment>
<keyword evidence="5 6" id="KW-0694">RNA-binding</keyword>
<comment type="caution">
    <text evidence="9">The sequence shown here is derived from an EMBL/GenBank/DDBJ whole genome shotgun (WGS) entry which is preliminary data.</text>
</comment>
<feature type="binding site" evidence="6">
    <location>
        <position position="559"/>
    </location>
    <ligand>
        <name>S-adenosyl-L-methionine</name>
        <dbReference type="ChEBI" id="CHEBI:59789"/>
    </ligand>
</feature>
<feature type="compositionally biased region" description="Polar residues" evidence="7">
    <location>
        <begin position="1"/>
        <end position="13"/>
    </location>
</feature>
<dbReference type="InterPro" id="IPR029063">
    <property type="entry name" value="SAM-dependent_MTases_sf"/>
</dbReference>
<dbReference type="InterPro" id="IPR023267">
    <property type="entry name" value="RCMT"/>
</dbReference>
<dbReference type="GO" id="GO:0003723">
    <property type="term" value="F:RNA binding"/>
    <property type="evidence" value="ECO:0007669"/>
    <property type="project" value="UniProtKB-UniRule"/>
</dbReference>
<comment type="similarity">
    <text evidence="6">Belongs to the class I-like SAM-binding methyltransferase superfamily. RsmB/NOP family.</text>
</comment>
<evidence type="ECO:0000256" key="4">
    <source>
        <dbReference type="ARBA" id="ARBA00022691"/>
    </source>
</evidence>
<evidence type="ECO:0000256" key="2">
    <source>
        <dbReference type="ARBA" id="ARBA00022603"/>
    </source>
</evidence>
<dbReference type="EMBL" id="JBICCN010000026">
    <property type="protein sequence ID" value="KAL3101887.1"/>
    <property type="molecule type" value="Genomic_DNA"/>
</dbReference>
<dbReference type="Gene3D" id="3.30.70.1170">
    <property type="entry name" value="Sun protein, domain 3"/>
    <property type="match status" value="1"/>
</dbReference>
<gene>
    <name evidence="9" type="ORF">niasHS_003296</name>
</gene>
<dbReference type="SUPFAM" id="SSF53335">
    <property type="entry name" value="S-adenosyl-L-methionine-dependent methyltransferases"/>
    <property type="match status" value="2"/>
</dbReference>
<evidence type="ECO:0000313" key="10">
    <source>
        <dbReference type="Proteomes" id="UP001620645"/>
    </source>
</evidence>
<evidence type="ECO:0000313" key="9">
    <source>
        <dbReference type="EMBL" id="KAL3101887.1"/>
    </source>
</evidence>